<dbReference type="OrthoDB" id="9780101at2"/>
<reference evidence="4 5" key="1">
    <citation type="submission" date="2019-08" db="EMBL/GenBank/DDBJ databases">
        <title>Genome sequencing of Paenibacillus faecis DSM 23593(T).</title>
        <authorList>
            <person name="Kook J.-K."/>
            <person name="Park S.-N."/>
            <person name="Lim Y.K."/>
        </authorList>
    </citation>
    <scope>NUCLEOTIDE SEQUENCE [LARGE SCALE GENOMIC DNA]</scope>
    <source>
        <strain evidence="4 5">DSM 23593</strain>
    </source>
</reference>
<dbReference type="SUPFAM" id="SSF55383">
    <property type="entry name" value="Copper amine oxidase, domain N"/>
    <property type="match status" value="1"/>
</dbReference>
<keyword evidence="5" id="KW-1185">Reference proteome</keyword>
<dbReference type="EMBL" id="VSDO01000001">
    <property type="protein sequence ID" value="TYA15368.1"/>
    <property type="molecule type" value="Genomic_DNA"/>
</dbReference>
<evidence type="ECO:0000256" key="2">
    <source>
        <dbReference type="SAM" id="SignalP"/>
    </source>
</evidence>
<dbReference type="Gene3D" id="1.20.5.340">
    <property type="match status" value="1"/>
</dbReference>
<feature type="signal peptide" evidence="2">
    <location>
        <begin position="1"/>
        <end position="27"/>
    </location>
</feature>
<gene>
    <name evidence="4" type="ORF">FRY98_07005</name>
</gene>
<name>A0A5D0D0B5_9BACL</name>
<keyword evidence="1" id="KW-0175">Coiled coil</keyword>
<evidence type="ECO:0000313" key="4">
    <source>
        <dbReference type="EMBL" id="TYA15368.1"/>
    </source>
</evidence>
<feature type="coiled-coil region" evidence="1">
    <location>
        <begin position="108"/>
        <end position="156"/>
    </location>
</feature>
<evidence type="ECO:0000259" key="3">
    <source>
        <dbReference type="Pfam" id="PF07833"/>
    </source>
</evidence>
<keyword evidence="2" id="KW-0732">Signal</keyword>
<dbReference type="Proteomes" id="UP000325218">
    <property type="component" value="Unassembled WGS sequence"/>
</dbReference>
<feature type="chain" id="PRO_5022749072" evidence="2">
    <location>
        <begin position="28"/>
        <end position="353"/>
    </location>
</feature>
<protein>
    <submittedName>
        <fullName evidence="4">Copper amine oxidase N-terminal domain-containing protein</fullName>
    </submittedName>
</protein>
<sequence>MYQMKMKKQTAAAIALAATLVSGTVLANTTFAAEATKTLKAVYSNIKLVYNGQTISSTSGQEPFVVDGSTYVPIRMAGEALGKSLYWDGAAKQIQISDLTAPIDQATIDSLNKQIKDLESQVTSLKKELSDANSTLATKNQTIASLETQLNAQKNSTSKGSLDKLEDKLNKDYEDYYSRLDAEISLSGDKNDITVKVEVDQDAWDDLTSNRKKTFIQAIVDDILKEFNRADVSGTVRNESSKKLTSFSVSSSGNVTLSSSGVADKDDMLDKLKRNFGTYRGIPLSIRLTVDEDDEEAVVKVYVEKDDWDRLSSTDQNALLRRMIDELASEYRNYDIDGYVYDDDNNGVLDKRV</sequence>
<dbReference type="AlphaFoldDB" id="A0A5D0D0B5"/>
<evidence type="ECO:0000313" key="5">
    <source>
        <dbReference type="Proteomes" id="UP000325218"/>
    </source>
</evidence>
<dbReference type="Pfam" id="PF07833">
    <property type="entry name" value="Cu_amine_oxidN1"/>
    <property type="match status" value="1"/>
</dbReference>
<dbReference type="InterPro" id="IPR036582">
    <property type="entry name" value="Mao_N_sf"/>
</dbReference>
<accession>A0A5D0D0B5</accession>
<evidence type="ECO:0000256" key="1">
    <source>
        <dbReference type="SAM" id="Coils"/>
    </source>
</evidence>
<feature type="domain" description="Copper amine oxidase-like N-terminal" evidence="3">
    <location>
        <begin position="34"/>
        <end position="96"/>
    </location>
</feature>
<proteinExistence type="predicted"/>
<dbReference type="InterPro" id="IPR012854">
    <property type="entry name" value="Cu_amine_oxidase-like_N"/>
</dbReference>
<comment type="caution">
    <text evidence="4">The sequence shown here is derived from an EMBL/GenBank/DDBJ whole genome shotgun (WGS) entry which is preliminary data.</text>
</comment>
<organism evidence="4 5">
    <name type="scientific">Paenibacillus faecis</name>
    <dbReference type="NCBI Taxonomy" id="862114"/>
    <lineage>
        <taxon>Bacteria</taxon>
        <taxon>Bacillati</taxon>
        <taxon>Bacillota</taxon>
        <taxon>Bacilli</taxon>
        <taxon>Bacillales</taxon>
        <taxon>Paenibacillaceae</taxon>
        <taxon>Paenibacillus</taxon>
    </lineage>
</organism>